<keyword evidence="3" id="KW-1185">Reference proteome</keyword>
<dbReference type="AlphaFoldDB" id="A0A087GNE1"/>
<evidence type="ECO:0000313" key="2">
    <source>
        <dbReference type="EMBL" id="KFK31393.1"/>
    </source>
</evidence>
<dbReference type="OrthoDB" id="1110889at2759"/>
<protein>
    <submittedName>
        <fullName evidence="2">Uncharacterized protein</fullName>
    </submittedName>
</protein>
<feature type="compositionally biased region" description="Acidic residues" evidence="1">
    <location>
        <begin position="90"/>
        <end position="103"/>
    </location>
</feature>
<accession>A0A087GNE1</accession>
<dbReference type="Gramene" id="KFK31393">
    <property type="protein sequence ID" value="KFK31393"/>
    <property type="gene ID" value="AALP_AA6G106200"/>
</dbReference>
<feature type="compositionally biased region" description="Basic and acidic residues" evidence="1">
    <location>
        <begin position="79"/>
        <end position="89"/>
    </location>
</feature>
<sequence>MKSCEEEDQYEFEVEQDEPSQNWSHEEADYKTPLRPEDGYSNSEFEDEPYGGDFDPEPPDCSQDDASQYNWSGEETDQGENHGDSWHDETDSEINLGDEDDDFINDIDHKELKHDGETLRDKPWCEETNPLASLEETEQYGEETWHREAEFVANFEDEDYGEGEHEPRYITFSGHGHGSEAYLRWERDMEDWFSSNKIPEKEKTNCAEETLTEDAFRHWDRDVT</sequence>
<feature type="compositionally biased region" description="Basic and acidic residues" evidence="1">
    <location>
        <begin position="24"/>
        <end position="38"/>
    </location>
</feature>
<reference evidence="3" key="1">
    <citation type="journal article" date="2015" name="Nat. Plants">
        <title>Genome expansion of Arabis alpina linked with retrotransposition and reduced symmetric DNA methylation.</title>
        <authorList>
            <person name="Willing E.M."/>
            <person name="Rawat V."/>
            <person name="Mandakova T."/>
            <person name="Maumus F."/>
            <person name="James G.V."/>
            <person name="Nordstroem K.J."/>
            <person name="Becker C."/>
            <person name="Warthmann N."/>
            <person name="Chica C."/>
            <person name="Szarzynska B."/>
            <person name="Zytnicki M."/>
            <person name="Albani M.C."/>
            <person name="Kiefer C."/>
            <person name="Bergonzi S."/>
            <person name="Castaings L."/>
            <person name="Mateos J.L."/>
            <person name="Berns M.C."/>
            <person name="Bujdoso N."/>
            <person name="Piofczyk T."/>
            <person name="de Lorenzo L."/>
            <person name="Barrero-Sicilia C."/>
            <person name="Mateos I."/>
            <person name="Piednoel M."/>
            <person name="Hagmann J."/>
            <person name="Chen-Min-Tao R."/>
            <person name="Iglesias-Fernandez R."/>
            <person name="Schuster S.C."/>
            <person name="Alonso-Blanco C."/>
            <person name="Roudier F."/>
            <person name="Carbonero P."/>
            <person name="Paz-Ares J."/>
            <person name="Davis S.J."/>
            <person name="Pecinka A."/>
            <person name="Quesneville H."/>
            <person name="Colot V."/>
            <person name="Lysak M.A."/>
            <person name="Weigel D."/>
            <person name="Coupland G."/>
            <person name="Schneeberger K."/>
        </authorList>
    </citation>
    <scope>NUCLEOTIDE SEQUENCE [LARGE SCALE GENOMIC DNA]</scope>
    <source>
        <strain evidence="3">cv. Pajares</strain>
    </source>
</reference>
<evidence type="ECO:0000256" key="1">
    <source>
        <dbReference type="SAM" id="MobiDB-lite"/>
    </source>
</evidence>
<name>A0A087GNE1_ARAAL</name>
<proteinExistence type="predicted"/>
<feature type="region of interest" description="Disordered" evidence="1">
    <location>
        <begin position="1"/>
        <end position="103"/>
    </location>
</feature>
<dbReference type="Proteomes" id="UP000029120">
    <property type="component" value="Chromosome 6"/>
</dbReference>
<feature type="compositionally biased region" description="Polar residues" evidence="1">
    <location>
        <begin position="64"/>
        <end position="73"/>
    </location>
</feature>
<gene>
    <name evidence="2" type="ordered locus">AALP_Aa6g106200</name>
</gene>
<feature type="compositionally biased region" description="Acidic residues" evidence="1">
    <location>
        <begin position="1"/>
        <end position="18"/>
    </location>
</feature>
<organism evidence="2 3">
    <name type="scientific">Arabis alpina</name>
    <name type="common">Alpine rock-cress</name>
    <dbReference type="NCBI Taxonomy" id="50452"/>
    <lineage>
        <taxon>Eukaryota</taxon>
        <taxon>Viridiplantae</taxon>
        <taxon>Streptophyta</taxon>
        <taxon>Embryophyta</taxon>
        <taxon>Tracheophyta</taxon>
        <taxon>Spermatophyta</taxon>
        <taxon>Magnoliopsida</taxon>
        <taxon>eudicotyledons</taxon>
        <taxon>Gunneridae</taxon>
        <taxon>Pentapetalae</taxon>
        <taxon>rosids</taxon>
        <taxon>malvids</taxon>
        <taxon>Brassicales</taxon>
        <taxon>Brassicaceae</taxon>
        <taxon>Arabideae</taxon>
        <taxon>Arabis</taxon>
    </lineage>
</organism>
<feature type="compositionally biased region" description="Acidic residues" evidence="1">
    <location>
        <begin position="44"/>
        <end position="58"/>
    </location>
</feature>
<feature type="region of interest" description="Disordered" evidence="1">
    <location>
        <begin position="121"/>
        <end position="143"/>
    </location>
</feature>
<evidence type="ECO:0000313" key="3">
    <source>
        <dbReference type="Proteomes" id="UP000029120"/>
    </source>
</evidence>
<dbReference type="EMBL" id="CM002874">
    <property type="protein sequence ID" value="KFK31393.1"/>
    <property type="molecule type" value="Genomic_DNA"/>
</dbReference>